<dbReference type="Pfam" id="PF03982">
    <property type="entry name" value="DAGAT"/>
    <property type="match status" value="1"/>
</dbReference>
<keyword evidence="9 14" id="KW-0256">Endoplasmic reticulum</keyword>
<keyword evidence="7 14" id="KW-0812">Transmembrane</keyword>
<evidence type="ECO:0000256" key="8">
    <source>
        <dbReference type="ARBA" id="ARBA00022798"/>
    </source>
</evidence>
<evidence type="ECO:0000256" key="10">
    <source>
        <dbReference type="ARBA" id="ARBA00022989"/>
    </source>
</evidence>
<evidence type="ECO:0000256" key="11">
    <source>
        <dbReference type="ARBA" id="ARBA00023098"/>
    </source>
</evidence>
<organism evidence="15">
    <name type="scientific">Helicotheca tamesis</name>
    <dbReference type="NCBI Taxonomy" id="374047"/>
    <lineage>
        <taxon>Eukaryota</taxon>
        <taxon>Sar</taxon>
        <taxon>Stramenopiles</taxon>
        <taxon>Ochrophyta</taxon>
        <taxon>Bacillariophyta</taxon>
        <taxon>Mediophyceae</taxon>
        <taxon>Lithodesmiophycidae</taxon>
        <taxon>Lithodesmiales</taxon>
        <taxon>Lithodesmiaceae</taxon>
        <taxon>Helicotheca</taxon>
    </lineage>
</organism>
<comment type="pathway">
    <text evidence="3">Lipid metabolism.</text>
</comment>
<keyword evidence="13" id="KW-0012">Acyltransferase</keyword>
<keyword evidence="12 14" id="KW-0472">Membrane</keyword>
<dbReference type="GO" id="GO:0019432">
    <property type="term" value="P:triglyceride biosynthetic process"/>
    <property type="evidence" value="ECO:0007669"/>
    <property type="project" value="TreeGrafter"/>
</dbReference>
<dbReference type="EC" id="2.3.1.-" evidence="14"/>
<evidence type="ECO:0000256" key="3">
    <source>
        <dbReference type="ARBA" id="ARBA00005189"/>
    </source>
</evidence>
<dbReference type="GO" id="GO:0004144">
    <property type="term" value="F:diacylglycerol O-acyltransferase activity"/>
    <property type="evidence" value="ECO:0007669"/>
    <property type="project" value="TreeGrafter"/>
</dbReference>
<name>A0A7S2HJE3_9STRA</name>
<evidence type="ECO:0000256" key="13">
    <source>
        <dbReference type="ARBA" id="ARBA00023315"/>
    </source>
</evidence>
<evidence type="ECO:0000256" key="2">
    <source>
        <dbReference type="ARBA" id="ARBA00004771"/>
    </source>
</evidence>
<feature type="transmembrane region" description="Helical" evidence="14">
    <location>
        <begin position="64"/>
        <end position="85"/>
    </location>
</feature>
<keyword evidence="8" id="KW-0319">Glycerol metabolism</keyword>
<keyword evidence="11" id="KW-0443">Lipid metabolism</keyword>
<dbReference type="AlphaFoldDB" id="A0A7S2HJE3"/>
<evidence type="ECO:0000256" key="9">
    <source>
        <dbReference type="ARBA" id="ARBA00022824"/>
    </source>
</evidence>
<dbReference type="GO" id="GO:0006071">
    <property type="term" value="P:glycerol metabolic process"/>
    <property type="evidence" value="ECO:0007669"/>
    <property type="project" value="UniProtKB-KW"/>
</dbReference>
<keyword evidence="6 14" id="KW-0808">Transferase</keyword>
<keyword evidence="10 14" id="KW-1133">Transmembrane helix</keyword>
<dbReference type="InterPro" id="IPR007130">
    <property type="entry name" value="DAGAT"/>
</dbReference>
<evidence type="ECO:0000256" key="7">
    <source>
        <dbReference type="ARBA" id="ARBA00022692"/>
    </source>
</evidence>
<reference evidence="15" key="1">
    <citation type="submission" date="2021-01" db="EMBL/GenBank/DDBJ databases">
        <authorList>
            <person name="Corre E."/>
            <person name="Pelletier E."/>
            <person name="Niang G."/>
            <person name="Scheremetjew M."/>
            <person name="Finn R."/>
            <person name="Kale V."/>
            <person name="Holt S."/>
            <person name="Cochrane G."/>
            <person name="Meng A."/>
            <person name="Brown T."/>
            <person name="Cohen L."/>
        </authorList>
    </citation>
    <scope>NUCLEOTIDE SEQUENCE</scope>
    <source>
        <strain evidence="15">CCMP826</strain>
    </source>
</reference>
<evidence type="ECO:0000256" key="14">
    <source>
        <dbReference type="RuleBase" id="RU367023"/>
    </source>
</evidence>
<gene>
    <name evidence="15" type="ORF">HTAM1171_LOCUS5968</name>
</gene>
<dbReference type="PANTHER" id="PTHR12317:SF0">
    <property type="entry name" value="ACYLTRANSFERASE"/>
    <property type="match status" value="1"/>
</dbReference>
<feature type="transmembrane region" description="Helical" evidence="14">
    <location>
        <begin position="91"/>
        <end position="110"/>
    </location>
</feature>
<evidence type="ECO:0000256" key="1">
    <source>
        <dbReference type="ARBA" id="ARBA00004477"/>
    </source>
</evidence>
<comment type="similarity">
    <text evidence="4 14">Belongs to the diacylglycerol acyltransferase family.</text>
</comment>
<dbReference type="EMBL" id="HBGV01009618">
    <property type="protein sequence ID" value="CAD9492615.1"/>
    <property type="molecule type" value="Transcribed_RNA"/>
</dbReference>
<dbReference type="CDD" id="cd07987">
    <property type="entry name" value="LPLAT_MGAT-like"/>
    <property type="match status" value="1"/>
</dbReference>
<comment type="subcellular location">
    <subcellularLocation>
        <location evidence="1 14">Endoplasmic reticulum membrane</location>
        <topology evidence="1 14">Multi-pass membrane protein</topology>
    </subcellularLocation>
</comment>
<proteinExistence type="inferred from homology"/>
<comment type="pathway">
    <text evidence="2">Glycerolipid metabolism; triacylglycerol biosynthesis.</text>
</comment>
<evidence type="ECO:0000256" key="6">
    <source>
        <dbReference type="ARBA" id="ARBA00022679"/>
    </source>
</evidence>
<accession>A0A7S2HJE3</accession>
<evidence type="ECO:0000313" key="15">
    <source>
        <dbReference type="EMBL" id="CAD9492615.1"/>
    </source>
</evidence>
<evidence type="ECO:0000256" key="12">
    <source>
        <dbReference type="ARBA" id="ARBA00023136"/>
    </source>
</evidence>
<dbReference type="PANTHER" id="PTHR12317">
    <property type="entry name" value="DIACYLGLYCEROL O-ACYLTRANSFERASE"/>
    <property type="match status" value="1"/>
</dbReference>
<evidence type="ECO:0000256" key="5">
    <source>
        <dbReference type="ARBA" id="ARBA00022516"/>
    </source>
</evidence>
<evidence type="ECO:0000256" key="4">
    <source>
        <dbReference type="ARBA" id="ARBA00005420"/>
    </source>
</evidence>
<dbReference type="GO" id="GO:0005789">
    <property type="term" value="C:endoplasmic reticulum membrane"/>
    <property type="evidence" value="ECO:0007669"/>
    <property type="project" value="UniProtKB-SubCell"/>
</dbReference>
<keyword evidence="5" id="KW-0444">Lipid biosynthesis</keyword>
<sequence length="384" mass="44149">MTARYYKLNVGKLPDDLYRPETPASSWLQKCESTNAKSFPPNSLHKVDPISWDVEAERIIGISLYMISNVFPFLILPFLILYIFVPASRLFIQYVSLYVVILAVIEFAFFKPHFRRKYKLDADNLHGGSTEGMKRYQYAYTERNITKYLSMNFVWPQSIHRPAMESTPLLFCIVPHGVAPFGITAYPLWSKLFNDRLCRWTCAPVVLKIPLVSTLMRNIGYIPAKAKNILETLTKREENVGVILDGIAGMFHQSKHEERAYLKKRKGIVKIALRAGAPIVPVYGFGHTEMYTVVVDPFGILERLSHMLEASLTPFFGRFGWFLGPPRRVPVVVCMGEPVVCPKVDEPSQEQIDEYHQKLLDAYEKLFNTHKEAYGWDDKKLIFV</sequence>
<feature type="transmembrane region" description="Helical" evidence="14">
    <location>
        <begin position="169"/>
        <end position="189"/>
    </location>
</feature>
<dbReference type="SUPFAM" id="SSF69593">
    <property type="entry name" value="Glycerol-3-phosphate (1)-acyltransferase"/>
    <property type="match status" value="1"/>
</dbReference>
<protein>
    <recommendedName>
        <fullName evidence="14">Acyltransferase</fullName>
        <ecNumber evidence="14">2.3.1.-</ecNumber>
    </recommendedName>
</protein>